<dbReference type="EMBL" id="KI964057">
    <property type="protein sequence ID" value="EUC42566.1"/>
    <property type="molecule type" value="Genomic_DNA"/>
</dbReference>
<evidence type="ECO:0000313" key="1">
    <source>
        <dbReference type="EMBL" id="EUC42566.1"/>
    </source>
</evidence>
<dbReference type="RefSeq" id="XP_007690922.1">
    <property type="nucleotide sequence ID" value="XM_007692732.1"/>
</dbReference>
<dbReference type="OrthoDB" id="10476133at2759"/>
<reference evidence="1 2" key="1">
    <citation type="journal article" date="2013" name="PLoS Genet.">
        <title>Comparative genome structure, secondary metabolite, and effector coding capacity across Cochliobolus pathogens.</title>
        <authorList>
            <person name="Condon B.J."/>
            <person name="Leng Y."/>
            <person name="Wu D."/>
            <person name="Bushley K.E."/>
            <person name="Ohm R.A."/>
            <person name="Otillar R."/>
            <person name="Martin J."/>
            <person name="Schackwitz W."/>
            <person name="Grimwood J."/>
            <person name="MohdZainudin N."/>
            <person name="Xue C."/>
            <person name="Wang R."/>
            <person name="Manning V.A."/>
            <person name="Dhillon B."/>
            <person name="Tu Z.J."/>
            <person name="Steffenson B.J."/>
            <person name="Salamov A."/>
            <person name="Sun H."/>
            <person name="Lowry S."/>
            <person name="LaButti K."/>
            <person name="Han J."/>
            <person name="Copeland A."/>
            <person name="Lindquist E."/>
            <person name="Barry K."/>
            <person name="Schmutz J."/>
            <person name="Baker S.E."/>
            <person name="Ciuffetti L.M."/>
            <person name="Grigoriev I.V."/>
            <person name="Zhong S."/>
            <person name="Turgeon B.G."/>
        </authorList>
    </citation>
    <scope>NUCLEOTIDE SEQUENCE [LARGE SCALE GENOMIC DNA]</scope>
    <source>
        <strain evidence="1 2">ATCC 44560</strain>
    </source>
</reference>
<protein>
    <submittedName>
        <fullName evidence="1">Uncharacterized protein</fullName>
    </submittedName>
</protein>
<accession>W6ZGE4</accession>
<dbReference type="Proteomes" id="UP000054032">
    <property type="component" value="Unassembled WGS sequence"/>
</dbReference>
<keyword evidence="2" id="KW-1185">Reference proteome</keyword>
<sequence>MPRPASSSVLWATTLGQAGGLQRSRRVGPMRASERSVGRKTLMQDELFNWCWHGFAWGPPICQPALCEIIVVCPSPSLLVVLCIGPLLSLGPLLSSLPVKSSAQACLCASPCHPSRSPVKLARFKQSQPAESPALEEKKNKQNLRGAAIPAPAIAFRPSSSALFPHAVRTKPWRSRAPAHEAFESRANSTHGLVTRDYNIPFYRCHSQLTPHGVAQGIKHAQLNRIKKNPPFSDLPSHTFSSLPDIHNMVAPI</sequence>
<name>W6ZGE4_COCMI</name>
<proteinExistence type="predicted"/>
<organism evidence="1 2">
    <name type="scientific">Bipolaris oryzae ATCC 44560</name>
    <dbReference type="NCBI Taxonomy" id="930090"/>
    <lineage>
        <taxon>Eukaryota</taxon>
        <taxon>Fungi</taxon>
        <taxon>Dikarya</taxon>
        <taxon>Ascomycota</taxon>
        <taxon>Pezizomycotina</taxon>
        <taxon>Dothideomycetes</taxon>
        <taxon>Pleosporomycetidae</taxon>
        <taxon>Pleosporales</taxon>
        <taxon>Pleosporineae</taxon>
        <taxon>Pleosporaceae</taxon>
        <taxon>Bipolaris</taxon>
    </lineage>
</organism>
<gene>
    <name evidence="1" type="ORF">COCMIDRAFT_28848</name>
</gene>
<evidence type="ECO:0000313" key="2">
    <source>
        <dbReference type="Proteomes" id="UP000054032"/>
    </source>
</evidence>
<dbReference type="HOGENOM" id="CLU_1098331_0_0_1"/>
<dbReference type="AlphaFoldDB" id="W6ZGE4"/>
<dbReference type="KEGG" id="bor:COCMIDRAFT_28848"/>
<dbReference type="GeneID" id="19121389"/>